<organism evidence="8 9">
    <name type="scientific">Rhodococcus oxybenzonivorans</name>
    <dbReference type="NCBI Taxonomy" id="1990687"/>
    <lineage>
        <taxon>Bacteria</taxon>
        <taxon>Bacillati</taxon>
        <taxon>Actinomycetota</taxon>
        <taxon>Actinomycetes</taxon>
        <taxon>Mycobacteriales</taxon>
        <taxon>Nocardiaceae</taxon>
        <taxon>Rhodococcus</taxon>
    </lineage>
</organism>
<dbReference type="Proteomes" id="UP000245711">
    <property type="component" value="Plasmid pRB29"/>
</dbReference>
<feature type="compositionally biased region" description="Basic and acidic residues" evidence="5">
    <location>
        <begin position="331"/>
        <end position="340"/>
    </location>
</feature>
<dbReference type="GO" id="GO:0006508">
    <property type="term" value="P:proteolysis"/>
    <property type="evidence" value="ECO:0007669"/>
    <property type="project" value="UniProtKB-KW"/>
</dbReference>
<accession>A0A2S2C7J5</accession>
<dbReference type="PROSITE" id="PS51935">
    <property type="entry name" value="NLPC_P60"/>
    <property type="match status" value="1"/>
</dbReference>
<evidence type="ECO:0000256" key="5">
    <source>
        <dbReference type="SAM" id="MobiDB-lite"/>
    </source>
</evidence>
<dbReference type="EMBL" id="CP021356">
    <property type="protein sequence ID" value="AWK76845.1"/>
    <property type="molecule type" value="Genomic_DNA"/>
</dbReference>
<dbReference type="Gene3D" id="3.90.1720.10">
    <property type="entry name" value="endopeptidase domain like (from Nostoc punctiforme)"/>
    <property type="match status" value="1"/>
</dbReference>
<evidence type="ECO:0000313" key="8">
    <source>
        <dbReference type="EMBL" id="AWK76845.1"/>
    </source>
</evidence>
<sequence length="528" mass="55910">MTWSWQKCGDRTRWHRRREDAVGQRRQPGLGRARSARLLFGFVLVGATVISLPGVAVGIPPPPPNPSDSDLQYANDQVGQRLEQVGDLINQVASANQRLEGIASHVAIKREEVNKALVDLQDARDEVEVATAAVGAARSNVVAATATIDQAQQQFDEFAAASYRQGTAGALTTLLGSSGPDDILARADLLRVIVDKRTAVMEDLQRARTTQANRDSSARAAKQAADAAAAAAEEKKSQAQDAIEQAVTAQQSATSQQAEIIEERDSAQAQLDAARSSVVGLQDQRQVYGQWDIQRQAEEAAAAAAATVAQQAASEAAARVAANRIAQERAAKIADQERPHTQVSDPAEDDTAADSETTASTDRAGRSTSDDPSGPADEGPDTGAETPTGSAAIETVIDRAMSQLGVRYSWGGGNAKGPTVGIRDGGVADSFGDYMNPGFDCSGLILYAFAGVGISLPHYSGYQYTAGTQFPTSQMKRGDLIFYGPNGSEHEALYLGNDQMLEAPESGDVVKVSPVRWSGMTPYVTRLL</sequence>
<name>A0A2S2C7J5_9NOCA</name>
<keyword evidence="8" id="KW-0614">Plasmid</keyword>
<evidence type="ECO:0000256" key="3">
    <source>
        <dbReference type="ARBA" id="ARBA00022801"/>
    </source>
</evidence>
<keyword evidence="4" id="KW-0788">Thiol protease</keyword>
<feature type="domain" description="NlpC/P60" evidence="7">
    <location>
        <begin position="390"/>
        <end position="528"/>
    </location>
</feature>
<dbReference type="KEGG" id="roz:CBI38_36225"/>
<proteinExistence type="inferred from homology"/>
<protein>
    <submittedName>
        <fullName evidence="8">Invasin</fullName>
    </submittedName>
</protein>
<dbReference type="AlphaFoldDB" id="A0A2S2C7J5"/>
<feature type="compositionally biased region" description="Low complexity" evidence="5">
    <location>
        <begin position="214"/>
        <end position="224"/>
    </location>
</feature>
<dbReference type="Pfam" id="PF00877">
    <property type="entry name" value="NLPC_P60"/>
    <property type="match status" value="1"/>
</dbReference>
<evidence type="ECO:0000259" key="7">
    <source>
        <dbReference type="PROSITE" id="PS51935"/>
    </source>
</evidence>
<dbReference type="PANTHER" id="PTHR47359:SF3">
    <property type="entry name" value="NLP_P60 DOMAIN-CONTAINING PROTEIN-RELATED"/>
    <property type="match status" value="1"/>
</dbReference>
<feature type="region of interest" description="Disordered" evidence="5">
    <location>
        <begin position="205"/>
        <end position="224"/>
    </location>
</feature>
<dbReference type="InterPro" id="IPR000064">
    <property type="entry name" value="NLP_P60_dom"/>
</dbReference>
<evidence type="ECO:0000313" key="9">
    <source>
        <dbReference type="Proteomes" id="UP000245711"/>
    </source>
</evidence>
<evidence type="ECO:0000256" key="4">
    <source>
        <dbReference type="ARBA" id="ARBA00022807"/>
    </source>
</evidence>
<dbReference type="SUPFAM" id="SSF54001">
    <property type="entry name" value="Cysteine proteinases"/>
    <property type="match status" value="1"/>
</dbReference>
<keyword evidence="9" id="KW-1185">Reference proteome</keyword>
<gene>
    <name evidence="8" type="ORF">CBI38_36225</name>
</gene>
<dbReference type="InterPro" id="IPR051794">
    <property type="entry name" value="PG_Endopeptidase_C40"/>
</dbReference>
<evidence type="ECO:0000256" key="1">
    <source>
        <dbReference type="ARBA" id="ARBA00007074"/>
    </source>
</evidence>
<geneLocation type="plasmid" evidence="9">
    <name>prb29</name>
</geneLocation>
<feature type="transmembrane region" description="Helical" evidence="6">
    <location>
        <begin position="38"/>
        <end position="59"/>
    </location>
</feature>
<keyword evidence="3" id="KW-0378">Hydrolase</keyword>
<evidence type="ECO:0000256" key="2">
    <source>
        <dbReference type="ARBA" id="ARBA00022670"/>
    </source>
</evidence>
<reference evidence="8 9" key="1">
    <citation type="submission" date="2017-05" db="EMBL/GenBank/DDBJ databases">
        <title>Isolation of Rhodococcus sp. S2-17 biodegrading of BP-3.</title>
        <authorList>
            <person name="Lee Y."/>
            <person name="Kim K.H."/>
            <person name="Chun B.H."/>
            <person name="Jung H.S."/>
            <person name="Jeon C.O."/>
        </authorList>
    </citation>
    <scope>NUCLEOTIDE SEQUENCE [LARGE SCALE GENOMIC DNA]</scope>
    <source>
        <strain evidence="8 9">S2-17</strain>
        <plasmid evidence="9">prb29</plasmid>
    </source>
</reference>
<dbReference type="OrthoDB" id="4771638at2"/>
<dbReference type="GO" id="GO:0008234">
    <property type="term" value="F:cysteine-type peptidase activity"/>
    <property type="evidence" value="ECO:0007669"/>
    <property type="project" value="UniProtKB-KW"/>
</dbReference>
<keyword evidence="2" id="KW-0645">Protease</keyword>
<comment type="similarity">
    <text evidence="1">Belongs to the peptidase C40 family.</text>
</comment>
<keyword evidence="6" id="KW-1133">Transmembrane helix</keyword>
<keyword evidence="6" id="KW-0812">Transmembrane</keyword>
<dbReference type="PANTHER" id="PTHR47359">
    <property type="entry name" value="PEPTIDOGLYCAN DL-ENDOPEPTIDASE CWLO"/>
    <property type="match status" value="1"/>
</dbReference>
<feature type="region of interest" description="Disordered" evidence="5">
    <location>
        <begin position="331"/>
        <end position="389"/>
    </location>
</feature>
<dbReference type="InterPro" id="IPR038765">
    <property type="entry name" value="Papain-like_cys_pep_sf"/>
</dbReference>
<evidence type="ECO:0000256" key="6">
    <source>
        <dbReference type="SAM" id="Phobius"/>
    </source>
</evidence>
<keyword evidence="6" id="KW-0472">Membrane</keyword>